<evidence type="ECO:0000259" key="1">
    <source>
        <dbReference type="SMART" id="SM01321"/>
    </source>
</evidence>
<dbReference type="GO" id="GO:0003677">
    <property type="term" value="F:DNA binding"/>
    <property type="evidence" value="ECO:0007669"/>
    <property type="project" value="InterPro"/>
</dbReference>
<name>A0A6G7CG42_9VIBR</name>
<feature type="domain" description="Transposase IS200-like" evidence="1">
    <location>
        <begin position="11"/>
        <end position="129"/>
    </location>
</feature>
<dbReference type="EMBL" id="CP049332">
    <property type="protein sequence ID" value="QIH43394.1"/>
    <property type="molecule type" value="Genomic_DNA"/>
</dbReference>
<dbReference type="InterPro" id="IPR036515">
    <property type="entry name" value="Transposase_17_sf"/>
</dbReference>
<dbReference type="PANTHER" id="PTHR33360:SF2">
    <property type="entry name" value="TRANSPOSASE FOR INSERTION SEQUENCE ELEMENT IS200"/>
    <property type="match status" value="1"/>
</dbReference>
<dbReference type="KEGG" id="vzi:G5S32_16295"/>
<evidence type="ECO:0000313" key="6">
    <source>
        <dbReference type="EMBL" id="QIH43554.1"/>
    </source>
</evidence>
<dbReference type="KEGG" id="vzi:G5S32_01235"/>
<dbReference type="EMBL" id="CP049332">
    <property type="protein sequence ID" value="QIH43554.1"/>
    <property type="molecule type" value="Genomic_DNA"/>
</dbReference>
<dbReference type="EMBL" id="CP049331">
    <property type="protein sequence ID" value="QIH40744.1"/>
    <property type="molecule type" value="Genomic_DNA"/>
</dbReference>
<evidence type="ECO:0000313" key="7">
    <source>
        <dbReference type="Proteomes" id="UP000503003"/>
    </source>
</evidence>
<dbReference type="NCBIfam" id="NF033573">
    <property type="entry name" value="transpos_IS200"/>
    <property type="match status" value="1"/>
</dbReference>
<reference evidence="4 7" key="1">
    <citation type="submission" date="2020-02" db="EMBL/GenBank/DDBJ databases">
        <title>A complete genome of a marine bacterium Vibrio sp. ZWAL4003 isolated from the mangrove sediment with the ability to degrade polysaccharides.</title>
        <authorList>
            <person name="Wu J."/>
            <person name="Qu W."/>
            <person name="Zeng R."/>
        </authorList>
    </citation>
    <scope>NUCLEOTIDE SEQUENCE [LARGE SCALE GENOMIC DNA]</scope>
    <source>
        <strain evidence="4 7">ZWAL4003</strain>
    </source>
</reference>
<dbReference type="KEGG" id="vzi:G5S32_03385"/>
<sequence length="153" mass="18158">MGDEKSLAHTRWNCKYHIVFAPKYRRQVFYGEKRRAIGEILRKLCEWKNVNILEAECCSDHIHMLLEIPPKMSVSAFMGYLKGKSSLMLYERFGDLKFKYRNREFWCRGYYVDTVGKNTSKIQNYIKHQLEQDKMGEQLSLPYSGSPFAGRRK</sequence>
<dbReference type="GO" id="GO:0004803">
    <property type="term" value="F:transposase activity"/>
    <property type="evidence" value="ECO:0007669"/>
    <property type="project" value="InterPro"/>
</dbReference>
<dbReference type="EMBL" id="CP049331">
    <property type="protein sequence ID" value="QIH40682.1"/>
    <property type="molecule type" value="Genomic_DNA"/>
</dbReference>
<dbReference type="SMART" id="SM01321">
    <property type="entry name" value="Y1_Tnp"/>
    <property type="match status" value="1"/>
</dbReference>
<dbReference type="KEGG" id="vzi:G5S32_15455"/>
<dbReference type="Proteomes" id="UP000503003">
    <property type="component" value="Chromosome 2"/>
</dbReference>
<proteinExistence type="predicted"/>
<gene>
    <name evidence="4" type="primary">tnpA</name>
    <name evidence="2" type="ORF">G5S32_01235</name>
    <name evidence="3" type="ORF">G5S32_01545</name>
    <name evidence="4" type="ORF">G5S32_03385</name>
    <name evidence="5" type="ORF">G5S32_15455</name>
    <name evidence="6" type="ORF">G5S32_16295</name>
</gene>
<keyword evidence="7" id="KW-1185">Reference proteome</keyword>
<dbReference type="Gene3D" id="3.30.70.1290">
    <property type="entry name" value="Transposase IS200-like"/>
    <property type="match status" value="1"/>
</dbReference>
<dbReference type="KEGG" id="vzi:G5S32_01545"/>
<dbReference type="GO" id="GO:0006313">
    <property type="term" value="P:DNA transposition"/>
    <property type="evidence" value="ECO:0007669"/>
    <property type="project" value="InterPro"/>
</dbReference>
<dbReference type="Proteomes" id="UP000503003">
    <property type="component" value="Chromosome 1"/>
</dbReference>
<evidence type="ECO:0000313" key="5">
    <source>
        <dbReference type="EMBL" id="QIH43394.1"/>
    </source>
</evidence>
<accession>A0A6G7CG42</accession>
<evidence type="ECO:0000313" key="2">
    <source>
        <dbReference type="EMBL" id="QIH40682.1"/>
    </source>
</evidence>
<evidence type="ECO:0000313" key="3">
    <source>
        <dbReference type="EMBL" id="QIH40744.1"/>
    </source>
</evidence>
<dbReference type="SUPFAM" id="SSF143422">
    <property type="entry name" value="Transposase IS200-like"/>
    <property type="match status" value="1"/>
</dbReference>
<protein>
    <submittedName>
        <fullName evidence="4">IS200/IS605 family transposase</fullName>
    </submittedName>
</protein>
<dbReference type="InterPro" id="IPR002686">
    <property type="entry name" value="Transposase_17"/>
</dbReference>
<dbReference type="AlphaFoldDB" id="A0A6G7CG42"/>
<dbReference type="PANTHER" id="PTHR33360">
    <property type="entry name" value="TRANSPOSASE FOR INSERTION SEQUENCE ELEMENT IS200"/>
    <property type="match status" value="1"/>
</dbReference>
<organism evidence="4 7">
    <name type="scientific">Vibrio ziniensis</name>
    <dbReference type="NCBI Taxonomy" id="2711221"/>
    <lineage>
        <taxon>Bacteria</taxon>
        <taxon>Pseudomonadati</taxon>
        <taxon>Pseudomonadota</taxon>
        <taxon>Gammaproteobacteria</taxon>
        <taxon>Vibrionales</taxon>
        <taxon>Vibrionaceae</taxon>
        <taxon>Vibrio</taxon>
    </lineage>
</organism>
<evidence type="ECO:0000313" key="4">
    <source>
        <dbReference type="EMBL" id="QIH41085.1"/>
    </source>
</evidence>
<dbReference type="Pfam" id="PF01797">
    <property type="entry name" value="Y1_Tnp"/>
    <property type="match status" value="1"/>
</dbReference>
<dbReference type="RefSeq" id="WP_165310119.1">
    <property type="nucleotide sequence ID" value="NZ_CP049331.1"/>
</dbReference>
<dbReference type="EMBL" id="CP049331">
    <property type="protein sequence ID" value="QIH41085.1"/>
    <property type="molecule type" value="Genomic_DNA"/>
</dbReference>